<dbReference type="Proteomes" id="UP001589793">
    <property type="component" value="Unassembled WGS sequence"/>
</dbReference>
<evidence type="ECO:0000313" key="2">
    <source>
        <dbReference type="Proteomes" id="UP001589793"/>
    </source>
</evidence>
<gene>
    <name evidence="1" type="ORF">ACFFF6_06070</name>
</gene>
<name>A0ABV6R969_9MICO</name>
<comment type="caution">
    <text evidence="1">The sequence shown here is derived from an EMBL/GenBank/DDBJ whole genome shotgun (WGS) entry which is preliminary data.</text>
</comment>
<evidence type="ECO:0000313" key="1">
    <source>
        <dbReference type="EMBL" id="MFC0673518.1"/>
    </source>
</evidence>
<sequence>MSAGIPTRAATGAPFLEDGDLVELDLCIVTQAVVHAAGDVGRGRAGGALAQLRNARAALDRAERILARYAEEDR</sequence>
<accession>A0ABV6R969</accession>
<dbReference type="EMBL" id="JBHLSV010000005">
    <property type="protein sequence ID" value="MFC0673518.1"/>
    <property type="molecule type" value="Genomic_DNA"/>
</dbReference>
<proteinExistence type="predicted"/>
<reference evidence="1 2" key="1">
    <citation type="submission" date="2024-09" db="EMBL/GenBank/DDBJ databases">
        <authorList>
            <person name="Sun Q."/>
            <person name="Mori K."/>
        </authorList>
    </citation>
    <scope>NUCLEOTIDE SEQUENCE [LARGE SCALE GENOMIC DNA]</scope>
    <source>
        <strain evidence="1 2">CICC 10874</strain>
    </source>
</reference>
<organism evidence="1 2">
    <name type="scientific">Brachybacterium hainanense</name>
    <dbReference type="NCBI Taxonomy" id="1541174"/>
    <lineage>
        <taxon>Bacteria</taxon>
        <taxon>Bacillati</taxon>
        <taxon>Actinomycetota</taxon>
        <taxon>Actinomycetes</taxon>
        <taxon>Micrococcales</taxon>
        <taxon>Dermabacteraceae</taxon>
        <taxon>Brachybacterium</taxon>
    </lineage>
</organism>
<protein>
    <submittedName>
        <fullName evidence="1">Uncharacterized protein</fullName>
    </submittedName>
</protein>
<dbReference type="RefSeq" id="WP_376979149.1">
    <property type="nucleotide sequence ID" value="NZ_JBHLSV010000005.1"/>
</dbReference>
<keyword evidence="2" id="KW-1185">Reference proteome</keyword>